<name>F8F5L6_PAEMK</name>
<dbReference type="HOGENOM" id="CLU_1946660_0_0_9"/>
<dbReference type="EMBL" id="CP002869">
    <property type="protein sequence ID" value="AEI41189.1"/>
    <property type="molecule type" value="Genomic_DNA"/>
</dbReference>
<evidence type="ECO:0000313" key="2">
    <source>
        <dbReference type="EMBL" id="AEI41189.1"/>
    </source>
</evidence>
<protein>
    <submittedName>
        <fullName evidence="2">Putative lipoprotein</fullName>
    </submittedName>
</protein>
<dbReference type="PATRIC" id="fig|1036673.3.peg.2387"/>
<reference evidence="3" key="1">
    <citation type="submission" date="2011-06" db="EMBL/GenBank/DDBJ databases">
        <title>Complete genome sequence of Paenibacillus mucilaginosus KNP414.</title>
        <authorList>
            <person name="Wang J."/>
            <person name="Hu S."/>
            <person name="Hu X."/>
            <person name="Zhang B."/>
            <person name="Dong D."/>
            <person name="Zhang S."/>
            <person name="Zhao K."/>
            <person name="Wu D."/>
        </authorList>
    </citation>
    <scope>NUCLEOTIDE SEQUENCE [LARGE SCALE GENOMIC DNA]</scope>
    <source>
        <strain evidence="3">KNP414</strain>
    </source>
</reference>
<accession>F8F5L6</accession>
<sequence>MNKKVHILLLAGVIAMGSWVGLATGSAVSATKQETAAKTSLEEAVKRAAAQGGEVHIRDYTPFEWDLLHVFPPYSTPDQINARLGYHWTDRHLSSDEGTSILVFTRQGRVVGHWSYTGGSLGQSLYEQPMSPEEAVVKPAVKPN</sequence>
<dbReference type="AlphaFoldDB" id="F8F5L6"/>
<evidence type="ECO:0000256" key="1">
    <source>
        <dbReference type="SAM" id="SignalP"/>
    </source>
</evidence>
<feature type="signal peptide" evidence="1">
    <location>
        <begin position="1"/>
        <end position="23"/>
    </location>
</feature>
<reference evidence="2 3" key="2">
    <citation type="journal article" date="2013" name="Genome Announc.">
        <title>Genome Sequence of Growth-Improving Paenibacillus mucilaginosus Strain KNP414.</title>
        <authorList>
            <person name="Lu J.J."/>
            <person name="Wang J.F."/>
            <person name="Hu X.F."/>
        </authorList>
    </citation>
    <scope>NUCLEOTIDE SEQUENCE [LARGE SCALE GENOMIC DNA]</scope>
    <source>
        <strain evidence="2 3">KNP414</strain>
    </source>
</reference>
<dbReference type="RefSeq" id="WP_013916350.1">
    <property type="nucleotide sequence ID" value="NC_015690.1"/>
</dbReference>
<keyword evidence="1" id="KW-0732">Signal</keyword>
<organism evidence="2 3">
    <name type="scientific">Paenibacillus mucilaginosus (strain KNP414)</name>
    <dbReference type="NCBI Taxonomy" id="1036673"/>
    <lineage>
        <taxon>Bacteria</taxon>
        <taxon>Bacillati</taxon>
        <taxon>Bacillota</taxon>
        <taxon>Bacilli</taxon>
        <taxon>Bacillales</taxon>
        <taxon>Paenibacillaceae</taxon>
        <taxon>Paenibacillus</taxon>
    </lineage>
</organism>
<dbReference type="Proteomes" id="UP000006620">
    <property type="component" value="Chromosome"/>
</dbReference>
<evidence type="ECO:0000313" key="3">
    <source>
        <dbReference type="Proteomes" id="UP000006620"/>
    </source>
</evidence>
<keyword evidence="2" id="KW-0449">Lipoprotein</keyword>
<dbReference type="KEGG" id="pms:KNP414_02628"/>
<feature type="chain" id="PRO_5039330773" evidence="1">
    <location>
        <begin position="24"/>
        <end position="144"/>
    </location>
</feature>
<proteinExistence type="predicted"/>
<gene>
    <name evidence="2" type="ordered locus">KNP414_02628</name>
</gene>